<keyword evidence="3" id="KW-1185">Reference proteome</keyword>
<gene>
    <name evidence="2" type="ORF">B0J11DRAFT_505696</name>
</gene>
<name>A0A9P9DXU9_9PLEO</name>
<feature type="region of interest" description="Disordered" evidence="1">
    <location>
        <begin position="198"/>
        <end position="219"/>
    </location>
</feature>
<organism evidence="2 3">
    <name type="scientific">Dendryphion nanum</name>
    <dbReference type="NCBI Taxonomy" id="256645"/>
    <lineage>
        <taxon>Eukaryota</taxon>
        <taxon>Fungi</taxon>
        <taxon>Dikarya</taxon>
        <taxon>Ascomycota</taxon>
        <taxon>Pezizomycotina</taxon>
        <taxon>Dothideomycetes</taxon>
        <taxon>Pleosporomycetidae</taxon>
        <taxon>Pleosporales</taxon>
        <taxon>Torulaceae</taxon>
        <taxon>Dendryphion</taxon>
    </lineage>
</organism>
<accession>A0A9P9DXU9</accession>
<evidence type="ECO:0000313" key="3">
    <source>
        <dbReference type="Proteomes" id="UP000700596"/>
    </source>
</evidence>
<protein>
    <submittedName>
        <fullName evidence="2">Uncharacterized protein</fullName>
    </submittedName>
</protein>
<dbReference type="Proteomes" id="UP000700596">
    <property type="component" value="Unassembled WGS sequence"/>
</dbReference>
<dbReference type="EMBL" id="JAGMWT010000006">
    <property type="protein sequence ID" value="KAH7126987.1"/>
    <property type="molecule type" value="Genomic_DNA"/>
</dbReference>
<sequence>MVDAAVPVPPPLRSEGPWGVRRKSAVRCGAARNLHMGRRLGERVKRTTRQQQCTQDARQWSMIYSNAGSVGVGAVFVVDGLSMRRRGEGTTPGRRRRDYVVRYDQGNPGSGMDGTRLEILGLLDEGNPDVLTPGTTKTARTAKTASEAHTHARGTCFALFLLHPIPTHVRAVSHGTSWAGGPAEAFRHPAALARVGGSSMRADCPSDGRGKVVQSSGWQ</sequence>
<comment type="caution">
    <text evidence="2">The sequence shown here is derived from an EMBL/GenBank/DDBJ whole genome shotgun (WGS) entry which is preliminary data.</text>
</comment>
<reference evidence="2" key="1">
    <citation type="journal article" date="2021" name="Nat. Commun.">
        <title>Genetic determinants of endophytism in the Arabidopsis root mycobiome.</title>
        <authorList>
            <person name="Mesny F."/>
            <person name="Miyauchi S."/>
            <person name="Thiergart T."/>
            <person name="Pickel B."/>
            <person name="Atanasova L."/>
            <person name="Karlsson M."/>
            <person name="Huettel B."/>
            <person name="Barry K.W."/>
            <person name="Haridas S."/>
            <person name="Chen C."/>
            <person name="Bauer D."/>
            <person name="Andreopoulos W."/>
            <person name="Pangilinan J."/>
            <person name="LaButti K."/>
            <person name="Riley R."/>
            <person name="Lipzen A."/>
            <person name="Clum A."/>
            <person name="Drula E."/>
            <person name="Henrissat B."/>
            <person name="Kohler A."/>
            <person name="Grigoriev I.V."/>
            <person name="Martin F.M."/>
            <person name="Hacquard S."/>
        </authorList>
    </citation>
    <scope>NUCLEOTIDE SEQUENCE</scope>
    <source>
        <strain evidence="2">MPI-CAGE-CH-0243</strain>
    </source>
</reference>
<evidence type="ECO:0000256" key="1">
    <source>
        <dbReference type="SAM" id="MobiDB-lite"/>
    </source>
</evidence>
<dbReference type="AlphaFoldDB" id="A0A9P9DXU9"/>
<evidence type="ECO:0000313" key="2">
    <source>
        <dbReference type="EMBL" id="KAH7126987.1"/>
    </source>
</evidence>
<proteinExistence type="predicted"/>